<evidence type="ECO:0000256" key="1">
    <source>
        <dbReference type="ARBA" id="ARBA00011738"/>
    </source>
</evidence>
<evidence type="ECO:0000313" key="9">
    <source>
        <dbReference type="EMBL" id="MBM6575767.1"/>
    </source>
</evidence>
<accession>A0ABS2D4B3</accession>
<protein>
    <recommendedName>
        <fullName evidence="6">Alpha-1,4-glucan:maltose-1-phosphate maltosyltransferase</fullName>
        <shortName evidence="6">GMPMT</shortName>
        <ecNumber evidence="6">2.4.99.16</ecNumber>
    </recommendedName>
    <alternativeName>
        <fullName evidence="6">(1-&gt;4)-alpha-D-glucan:maltose-1-phosphate alpha-D-maltosyltransferase</fullName>
    </alternativeName>
</protein>
<evidence type="ECO:0000256" key="3">
    <source>
        <dbReference type="ARBA" id="ARBA00022679"/>
    </source>
</evidence>
<dbReference type="HAMAP" id="MF_02124">
    <property type="entry name" value="GlgE"/>
    <property type="match status" value="1"/>
</dbReference>
<feature type="site" description="Transition state stabilizer" evidence="6">
    <location>
        <position position="489"/>
    </location>
</feature>
<proteinExistence type="inferred from homology"/>
<dbReference type="InterPro" id="IPR013783">
    <property type="entry name" value="Ig-like_fold"/>
</dbReference>
<evidence type="ECO:0000256" key="4">
    <source>
        <dbReference type="ARBA" id="ARBA00023277"/>
    </source>
</evidence>
<dbReference type="PANTHER" id="PTHR47786:SF2">
    <property type="entry name" value="GLYCOSYL HYDROLASE FAMILY 13 CATALYTIC DOMAIN-CONTAINING PROTEIN"/>
    <property type="match status" value="1"/>
</dbReference>
<dbReference type="InterPro" id="IPR006047">
    <property type="entry name" value="GH13_cat_dom"/>
</dbReference>
<dbReference type="EC" id="2.4.99.16" evidence="6"/>
<feature type="binding site" evidence="6">
    <location>
        <position position="365"/>
    </location>
    <ligand>
        <name>alpha-maltose 1-phosphate</name>
        <dbReference type="ChEBI" id="CHEBI:63576"/>
    </ligand>
</feature>
<keyword evidence="2 6" id="KW-0328">Glycosyltransferase</keyword>
<evidence type="ECO:0000256" key="6">
    <source>
        <dbReference type="HAMAP-Rule" id="MF_02124"/>
    </source>
</evidence>
<comment type="subunit">
    <text evidence="1 6">Homodimer.</text>
</comment>
<dbReference type="EMBL" id="JAFEMC010000001">
    <property type="protein sequence ID" value="MBM6575767.1"/>
    <property type="molecule type" value="Genomic_DNA"/>
</dbReference>
<comment type="catalytic activity">
    <reaction evidence="5 6">
        <text>alpha-maltose 1-phosphate + [(1-&gt;4)-alpha-D-glucosyl](n) = [(1-&gt;4)-alpha-D-glucosyl](n+2) + phosphate</text>
        <dbReference type="Rhea" id="RHEA:42692"/>
        <dbReference type="Rhea" id="RHEA-COMP:9584"/>
        <dbReference type="Rhea" id="RHEA-COMP:10183"/>
        <dbReference type="ChEBI" id="CHEBI:15444"/>
        <dbReference type="ChEBI" id="CHEBI:43474"/>
        <dbReference type="ChEBI" id="CHEBI:63576"/>
        <dbReference type="EC" id="2.4.99.16"/>
    </reaction>
</comment>
<dbReference type="Pfam" id="PF11896">
    <property type="entry name" value="GlgE_dom_N_S"/>
    <property type="match status" value="1"/>
</dbReference>
<reference evidence="9 10" key="1">
    <citation type="submission" date="2020-12" db="EMBL/GenBank/DDBJ databases">
        <title>Sphingomonas sp.</title>
        <authorList>
            <person name="Kim M.K."/>
        </authorList>
    </citation>
    <scope>NUCLEOTIDE SEQUENCE [LARGE SCALE GENOMIC DNA]</scope>
    <source>
        <strain evidence="9 10">BT552</strain>
    </source>
</reference>
<evidence type="ECO:0000256" key="5">
    <source>
        <dbReference type="ARBA" id="ARBA00048735"/>
    </source>
</evidence>
<dbReference type="SMART" id="SM00642">
    <property type="entry name" value="Aamy"/>
    <property type="match status" value="1"/>
</dbReference>
<dbReference type="CDD" id="cd11344">
    <property type="entry name" value="AmyAc_GlgE_like"/>
    <property type="match status" value="1"/>
</dbReference>
<feature type="active site" description="Proton donor" evidence="6">
    <location>
        <position position="431"/>
    </location>
</feature>
<organism evidence="9 10">
    <name type="scientific">Sphingomonas longa</name>
    <dbReference type="NCBI Taxonomy" id="2778730"/>
    <lineage>
        <taxon>Bacteria</taxon>
        <taxon>Pseudomonadati</taxon>
        <taxon>Pseudomonadota</taxon>
        <taxon>Alphaproteobacteria</taxon>
        <taxon>Sphingomonadales</taxon>
        <taxon>Sphingomonadaceae</taxon>
        <taxon>Sphingomonas</taxon>
    </lineage>
</organism>
<feature type="domain" description="Glycosyl hydrolase family 13 catalytic" evidence="8">
    <location>
        <begin position="222"/>
        <end position="567"/>
    </location>
</feature>
<evidence type="ECO:0000256" key="2">
    <source>
        <dbReference type="ARBA" id="ARBA00022676"/>
    </source>
</evidence>
<feature type="binding site" evidence="6">
    <location>
        <position position="270"/>
    </location>
    <ligand>
        <name>alpha-maltose 1-phosphate</name>
        <dbReference type="ChEBI" id="CHEBI:63576"/>
    </ligand>
</feature>
<dbReference type="InterPro" id="IPR013780">
    <property type="entry name" value="Glyco_hydro_b"/>
</dbReference>
<feature type="binding site" evidence="6">
    <location>
        <begin position="542"/>
        <end position="543"/>
    </location>
    <ligand>
        <name>alpha-maltose 1-phosphate</name>
        <dbReference type="ChEBI" id="CHEBI:63576"/>
    </ligand>
</feature>
<dbReference type="PANTHER" id="PTHR47786">
    <property type="entry name" value="ALPHA-1,4-GLUCAN:MALTOSE-1-PHOSPHATE MALTOSYLTRANSFERASE"/>
    <property type="match status" value="1"/>
</dbReference>
<dbReference type="Gene3D" id="2.60.40.1180">
    <property type="entry name" value="Golgi alpha-mannosidase II"/>
    <property type="match status" value="1"/>
</dbReference>
<dbReference type="Gene3D" id="3.20.20.80">
    <property type="entry name" value="Glycosidases"/>
    <property type="match status" value="1"/>
</dbReference>
<dbReference type="Pfam" id="PF21702">
    <property type="entry name" value="GLGE_C"/>
    <property type="match status" value="1"/>
</dbReference>
<comment type="caution">
    <text evidence="9">The sequence shown here is derived from an EMBL/GenBank/DDBJ whole genome shotgun (WGS) entry which is preliminary data.</text>
</comment>
<dbReference type="InterPro" id="IPR017853">
    <property type="entry name" value="GH"/>
</dbReference>
<dbReference type="RefSeq" id="WP_204195848.1">
    <property type="nucleotide sequence ID" value="NZ_JAFEMC010000001.1"/>
</dbReference>
<feature type="active site" description="Nucleophile" evidence="6">
    <location>
        <position position="402"/>
    </location>
</feature>
<evidence type="ECO:0000313" key="10">
    <source>
        <dbReference type="Proteomes" id="UP000763641"/>
    </source>
</evidence>
<dbReference type="InterPro" id="IPR049171">
    <property type="entry name" value="GLGE_C"/>
</dbReference>
<keyword evidence="10" id="KW-1185">Reference proteome</keyword>
<evidence type="ECO:0000256" key="7">
    <source>
        <dbReference type="SAM" id="MobiDB-lite"/>
    </source>
</evidence>
<dbReference type="SUPFAM" id="SSF51445">
    <property type="entry name" value="(Trans)glycosidases"/>
    <property type="match status" value="1"/>
</dbReference>
<gene>
    <name evidence="6" type="primary">glgE</name>
    <name evidence="9" type="ORF">ILT43_05235</name>
</gene>
<dbReference type="InterPro" id="IPR026585">
    <property type="entry name" value="GlgE"/>
</dbReference>
<feature type="region of interest" description="Disordered" evidence="7">
    <location>
        <begin position="264"/>
        <end position="294"/>
    </location>
</feature>
<keyword evidence="3 6" id="KW-0808">Transferase</keyword>
<dbReference type="Proteomes" id="UP000763641">
    <property type="component" value="Unassembled WGS sequence"/>
</dbReference>
<sequence length="673" mass="76212">MPDATQTTRHSALDPILLMPKTEALDRATKPAERLVIDTIAPSVDGGWPVKRIAGEAVTVEANVFTDGHEQLAVELLWRPADETEWRAVRMAALPTDRWRAVFVPERLGRHEFAVEGWLDVFGGFRRDFAKKLGADVAQRVDYMEGRGIVRAAAKRTGNAELLRWADRVDAGDDAREGAELLLADELARLMTAADDRPHRLRSATVLLDAERLAARFSSWYELFPRSQVIDPTKHGTFDDVIPRLPQIRDMGFDTLYFPPIHPIGKTNRKGPNNTLTPGPNDPGSPYAIGSDAGGHDAVHPELGGFEAFARLVEAAKAHGLEVALDFAIQCSPDHPWLKDHPGWFAWRPDGSMKYAENPPKKYQDIVNVDFYGPDAIPGLWVALRDVVLLWVEHGVKVFRVDNPHTKPLPFWEWMIGEVRAQHPDAIFLAEAFTRPTMMYQLAKVGFSQSYTYFTWRDRKDELTEYIEELTTEAPKEFYRPHFFVNTPDINPVYLQTSGRPGFRIRAVLAATLSGLFGVYSGFELCEAAAIPGKEEYLDSEKYIVKPRDWNAPGNITMDIAMLNRIRRQYPALQTHLNTKFFVANDDNIIWYGKPDPDGKGIICVMVNLDPHNGHECNFQIPLWELGLDDNASVDVEDLGEGWRFRWYGKDQFIRIEPDQPYRIWRLTPGGFA</sequence>
<feature type="binding site" evidence="6">
    <location>
        <position position="403"/>
    </location>
    <ligand>
        <name>alpha-maltose 1-phosphate</name>
        <dbReference type="ChEBI" id="CHEBI:63576"/>
    </ligand>
</feature>
<keyword evidence="4 6" id="KW-0119">Carbohydrate metabolism</keyword>
<dbReference type="InterPro" id="IPR021828">
    <property type="entry name" value="GlgE_dom_N/S"/>
</dbReference>
<comment type="similarity">
    <text evidence="6">Belongs to the glycosyl hydrolase 13 family. GlgE subfamily.</text>
</comment>
<name>A0ABS2D4B3_9SPHN</name>
<dbReference type="Gene3D" id="1.20.58.80">
    <property type="entry name" value="Phosphotransferase system, lactose/cellobiose-type IIA subunit"/>
    <property type="match status" value="1"/>
</dbReference>
<comment type="function">
    <text evidence="6">Maltosyltransferase that uses maltose 1-phosphate (M1P) as the sugar donor to elongate linear or branched alpha-(1-&gt;4)-glucans. Is involved in a branched alpha-glucan biosynthetic pathway from trehalose, together with TreS, Mak and GlgB.</text>
</comment>
<dbReference type="Gene3D" id="2.60.40.10">
    <property type="entry name" value="Immunoglobulins"/>
    <property type="match status" value="1"/>
</dbReference>
<dbReference type="Pfam" id="PF00128">
    <property type="entry name" value="Alpha-amylase"/>
    <property type="match status" value="1"/>
</dbReference>
<feature type="binding site" evidence="6">
    <location>
        <position position="330"/>
    </location>
    <ligand>
        <name>alpha-maltose 1-phosphate</name>
        <dbReference type="ChEBI" id="CHEBI:63576"/>
    </ligand>
</feature>
<evidence type="ECO:0000259" key="8">
    <source>
        <dbReference type="SMART" id="SM00642"/>
    </source>
</evidence>